<evidence type="ECO:0000256" key="6">
    <source>
        <dbReference type="RuleBase" id="RU000461"/>
    </source>
</evidence>
<gene>
    <name evidence="8" type="ORF">L596_029332</name>
</gene>
<keyword evidence="9" id="KW-1185">Reference proteome</keyword>
<dbReference type="InterPro" id="IPR002401">
    <property type="entry name" value="Cyt_P450_E_grp-I"/>
</dbReference>
<dbReference type="Gene3D" id="1.10.630.10">
    <property type="entry name" value="Cytochrome P450"/>
    <property type="match status" value="1"/>
</dbReference>
<evidence type="ECO:0000256" key="7">
    <source>
        <dbReference type="SAM" id="SignalP"/>
    </source>
</evidence>
<dbReference type="PANTHER" id="PTHR24300:SF375">
    <property type="entry name" value="CYTOCHROME P450 FAMILY"/>
    <property type="match status" value="1"/>
</dbReference>
<dbReference type="Proteomes" id="UP000298663">
    <property type="component" value="Unassembled WGS sequence"/>
</dbReference>
<keyword evidence="3 5" id="KW-0408">Iron</keyword>
<reference evidence="8 9" key="1">
    <citation type="journal article" date="2015" name="Genome Biol.">
        <title>Comparative genomics of Steinernema reveals deeply conserved gene regulatory networks.</title>
        <authorList>
            <person name="Dillman A.R."/>
            <person name="Macchietto M."/>
            <person name="Porter C.F."/>
            <person name="Rogers A."/>
            <person name="Williams B."/>
            <person name="Antoshechkin I."/>
            <person name="Lee M.M."/>
            <person name="Goodwin Z."/>
            <person name="Lu X."/>
            <person name="Lewis E.E."/>
            <person name="Goodrich-Blair H."/>
            <person name="Stock S.P."/>
            <person name="Adams B.J."/>
            <person name="Sternberg P.W."/>
            <person name="Mortazavi A."/>
        </authorList>
    </citation>
    <scope>NUCLEOTIDE SEQUENCE [LARGE SCALE GENOMIC DNA]</scope>
    <source>
        <strain evidence="8 9">ALL</strain>
    </source>
</reference>
<accession>A0A4U5LUC2</accession>
<feature type="chain" id="PRO_5020557518" description="Cytochrome P450" evidence="7">
    <location>
        <begin position="18"/>
        <end position="190"/>
    </location>
</feature>
<dbReference type="InterPro" id="IPR050182">
    <property type="entry name" value="Cytochrome_P450_fam2"/>
</dbReference>
<evidence type="ECO:0000256" key="2">
    <source>
        <dbReference type="ARBA" id="ARBA00022723"/>
    </source>
</evidence>
<dbReference type="InterPro" id="IPR017972">
    <property type="entry name" value="Cyt_P450_CS"/>
</dbReference>
<name>A0A4U5LUC2_STECR</name>
<dbReference type="SUPFAM" id="SSF48264">
    <property type="entry name" value="Cytochrome P450"/>
    <property type="match status" value="1"/>
</dbReference>
<dbReference type="PRINTS" id="PR00463">
    <property type="entry name" value="EP450I"/>
</dbReference>
<dbReference type="InterPro" id="IPR001128">
    <property type="entry name" value="Cyt_P450"/>
</dbReference>
<protein>
    <recommendedName>
        <fullName evidence="10">Cytochrome P450</fullName>
    </recommendedName>
</protein>
<evidence type="ECO:0000256" key="5">
    <source>
        <dbReference type="PIRSR" id="PIRSR602401-1"/>
    </source>
</evidence>
<feature type="signal peptide" evidence="7">
    <location>
        <begin position="1"/>
        <end position="17"/>
    </location>
</feature>
<dbReference type="GO" id="GO:0005506">
    <property type="term" value="F:iron ion binding"/>
    <property type="evidence" value="ECO:0007669"/>
    <property type="project" value="InterPro"/>
</dbReference>
<proteinExistence type="inferred from homology"/>
<sequence>METTILTLLWGLIHILNNPLVQEKARKEILQCTGGNRDVELADKKDLPYLTATITEIQRHASILNFNLWHKTTTKAVVGDYVIPEGVTIAPQISVIMSNEAEFKDPYKFNPDRYIGSKMDQQVIPFSIGKRSCLGEGLAKAELFLILGNLLQHYKISVPQGQRPPSTTSLSPLGFMHRTRPFEAVFEKLI</sequence>
<evidence type="ECO:0000256" key="1">
    <source>
        <dbReference type="ARBA" id="ARBA00010617"/>
    </source>
</evidence>
<dbReference type="InterPro" id="IPR036396">
    <property type="entry name" value="Cyt_P450_sf"/>
</dbReference>
<comment type="similarity">
    <text evidence="1 6">Belongs to the cytochrome P450 family.</text>
</comment>
<dbReference type="OrthoDB" id="2789670at2759"/>
<evidence type="ECO:0008006" key="10">
    <source>
        <dbReference type="Google" id="ProtNLM"/>
    </source>
</evidence>
<keyword evidence="7" id="KW-0732">Signal</keyword>
<dbReference type="AlphaFoldDB" id="A0A4U5LUC2"/>
<keyword evidence="2 5" id="KW-0479">Metal-binding</keyword>
<dbReference type="GO" id="GO:0006805">
    <property type="term" value="P:xenobiotic metabolic process"/>
    <property type="evidence" value="ECO:0007669"/>
    <property type="project" value="TreeGrafter"/>
</dbReference>
<dbReference type="GO" id="GO:0005737">
    <property type="term" value="C:cytoplasm"/>
    <property type="evidence" value="ECO:0007669"/>
    <property type="project" value="TreeGrafter"/>
</dbReference>
<reference evidence="8 9" key="2">
    <citation type="journal article" date="2019" name="G3 (Bethesda)">
        <title>Hybrid Assembly of the Genome of the Entomopathogenic Nematode Steinernema carpocapsae Identifies the X-Chromosome.</title>
        <authorList>
            <person name="Serra L."/>
            <person name="Macchietto M."/>
            <person name="Macias-Munoz A."/>
            <person name="McGill C.J."/>
            <person name="Rodriguez I.M."/>
            <person name="Rodriguez B."/>
            <person name="Murad R."/>
            <person name="Mortazavi A."/>
        </authorList>
    </citation>
    <scope>NUCLEOTIDE SEQUENCE [LARGE SCALE GENOMIC DNA]</scope>
    <source>
        <strain evidence="8 9">ALL</strain>
    </source>
</reference>
<keyword evidence="6" id="KW-0560">Oxidoreductase</keyword>
<keyword evidence="5 6" id="KW-0349">Heme</keyword>
<evidence type="ECO:0000313" key="9">
    <source>
        <dbReference type="Proteomes" id="UP000298663"/>
    </source>
</evidence>
<dbReference type="PANTHER" id="PTHR24300">
    <property type="entry name" value="CYTOCHROME P450 508A4-RELATED"/>
    <property type="match status" value="1"/>
</dbReference>
<organism evidence="8 9">
    <name type="scientific">Steinernema carpocapsae</name>
    <name type="common">Entomopathogenic nematode</name>
    <dbReference type="NCBI Taxonomy" id="34508"/>
    <lineage>
        <taxon>Eukaryota</taxon>
        <taxon>Metazoa</taxon>
        <taxon>Ecdysozoa</taxon>
        <taxon>Nematoda</taxon>
        <taxon>Chromadorea</taxon>
        <taxon>Rhabditida</taxon>
        <taxon>Tylenchina</taxon>
        <taxon>Panagrolaimomorpha</taxon>
        <taxon>Strongyloidoidea</taxon>
        <taxon>Steinernematidae</taxon>
        <taxon>Steinernema</taxon>
    </lineage>
</organism>
<dbReference type="PRINTS" id="PR00385">
    <property type="entry name" value="P450"/>
</dbReference>
<comment type="caution">
    <text evidence="8">The sequence shown here is derived from an EMBL/GenBank/DDBJ whole genome shotgun (WGS) entry which is preliminary data.</text>
</comment>
<dbReference type="EMBL" id="AZBU02000012">
    <property type="protein sequence ID" value="TKR59696.1"/>
    <property type="molecule type" value="Genomic_DNA"/>
</dbReference>
<evidence type="ECO:0000256" key="4">
    <source>
        <dbReference type="ARBA" id="ARBA00023033"/>
    </source>
</evidence>
<keyword evidence="4 6" id="KW-0503">Monooxygenase</keyword>
<dbReference type="GO" id="GO:0020037">
    <property type="term" value="F:heme binding"/>
    <property type="evidence" value="ECO:0007669"/>
    <property type="project" value="InterPro"/>
</dbReference>
<feature type="binding site" description="axial binding residue" evidence="5">
    <location>
        <position position="133"/>
    </location>
    <ligand>
        <name>heme</name>
        <dbReference type="ChEBI" id="CHEBI:30413"/>
    </ligand>
    <ligandPart>
        <name>Fe</name>
        <dbReference type="ChEBI" id="CHEBI:18248"/>
    </ligandPart>
</feature>
<dbReference type="GO" id="GO:0006082">
    <property type="term" value="P:organic acid metabolic process"/>
    <property type="evidence" value="ECO:0007669"/>
    <property type="project" value="TreeGrafter"/>
</dbReference>
<dbReference type="PROSITE" id="PS00086">
    <property type="entry name" value="CYTOCHROME_P450"/>
    <property type="match status" value="1"/>
</dbReference>
<comment type="cofactor">
    <cofactor evidence="5">
        <name>heme</name>
        <dbReference type="ChEBI" id="CHEBI:30413"/>
    </cofactor>
</comment>
<dbReference type="Pfam" id="PF00067">
    <property type="entry name" value="p450"/>
    <property type="match status" value="1"/>
</dbReference>
<evidence type="ECO:0000256" key="3">
    <source>
        <dbReference type="ARBA" id="ARBA00023004"/>
    </source>
</evidence>
<evidence type="ECO:0000313" key="8">
    <source>
        <dbReference type="EMBL" id="TKR59696.1"/>
    </source>
</evidence>
<dbReference type="STRING" id="34508.A0A4U5LUC2"/>
<dbReference type="GO" id="GO:0016712">
    <property type="term" value="F:oxidoreductase activity, acting on paired donors, with incorporation or reduction of molecular oxygen, reduced flavin or flavoprotein as one donor, and incorporation of one atom of oxygen"/>
    <property type="evidence" value="ECO:0007669"/>
    <property type="project" value="TreeGrafter"/>
</dbReference>